<gene>
    <name evidence="8" type="ORF">HNQ52_001448</name>
</gene>
<protein>
    <recommendedName>
        <fullName evidence="2">Probable chromosome-partitioning protein ParB</fullName>
    </recommendedName>
</protein>
<sequence length="290" mass="31736">MASKKPALGRGLSSLIREAAAPSKDEPAAGDRLGTLPIEALQPGKYQPRSHMDKDRLAELAESIRAQGMIQPIIVRGIGAGAYEIIAGERRWRAAQLAQLRDVPVVIREIDDHTALAMALIENIQREDLNPLEEALALQRLIDEFSLTHQQAAEAVGRSRAAVSNLLRLLELPEAIRAFVERRELEMGHARALLTLPPAQALALAQQAAADGWSVREIEKRVQQLQQGPAGAKPVAKKKPDADIATLERELGEQLNARVTVKHGRGGKGQLIVQYHSLDELEGILARVRR</sequence>
<organism evidence="8 9">
    <name type="scientific">Chiayiivirga flava</name>
    <dbReference type="NCBI Taxonomy" id="659595"/>
    <lineage>
        <taxon>Bacteria</taxon>
        <taxon>Pseudomonadati</taxon>
        <taxon>Pseudomonadota</taxon>
        <taxon>Gammaproteobacteria</taxon>
        <taxon>Lysobacterales</taxon>
        <taxon>Lysobacteraceae</taxon>
        <taxon>Chiayiivirga</taxon>
    </lineage>
</organism>
<evidence type="ECO:0000313" key="8">
    <source>
        <dbReference type="EMBL" id="MBB5207919.1"/>
    </source>
</evidence>
<dbReference type="InterPro" id="IPR041468">
    <property type="entry name" value="HTH_ParB/Spo0J"/>
</dbReference>
<dbReference type="InterPro" id="IPR050336">
    <property type="entry name" value="Chromosome_partition/occlusion"/>
</dbReference>
<dbReference type="Gene3D" id="3.90.1530.30">
    <property type="match status" value="1"/>
</dbReference>
<evidence type="ECO:0000256" key="4">
    <source>
        <dbReference type="ARBA" id="ARBA00023125"/>
    </source>
</evidence>
<dbReference type="Pfam" id="PF17762">
    <property type="entry name" value="HTH_ParB"/>
    <property type="match status" value="1"/>
</dbReference>
<dbReference type="InterPro" id="IPR057240">
    <property type="entry name" value="ParB_dimer_C"/>
</dbReference>
<evidence type="ECO:0000256" key="5">
    <source>
        <dbReference type="ARBA" id="ARBA00025472"/>
    </source>
</evidence>
<dbReference type="FunFam" id="1.10.10.2830:FF:000001">
    <property type="entry name" value="Chromosome partitioning protein ParB"/>
    <property type="match status" value="1"/>
</dbReference>
<dbReference type="InterPro" id="IPR004437">
    <property type="entry name" value="ParB/RepB/Spo0J"/>
</dbReference>
<dbReference type="PANTHER" id="PTHR33375:SF1">
    <property type="entry name" value="CHROMOSOME-PARTITIONING PROTEIN PARB-RELATED"/>
    <property type="match status" value="1"/>
</dbReference>
<evidence type="ECO:0000256" key="1">
    <source>
        <dbReference type="ARBA" id="ARBA00006295"/>
    </source>
</evidence>
<proteinExistence type="inferred from homology"/>
<comment type="similarity">
    <text evidence="1">Belongs to the ParB family.</text>
</comment>
<dbReference type="GO" id="GO:0007059">
    <property type="term" value="P:chromosome segregation"/>
    <property type="evidence" value="ECO:0007669"/>
    <property type="project" value="UniProtKB-KW"/>
</dbReference>
<dbReference type="GO" id="GO:0045881">
    <property type="term" value="P:positive regulation of sporulation resulting in formation of a cellular spore"/>
    <property type="evidence" value="ECO:0007669"/>
    <property type="project" value="TreeGrafter"/>
</dbReference>
<dbReference type="NCBIfam" id="TIGR00180">
    <property type="entry name" value="parB_part"/>
    <property type="match status" value="1"/>
</dbReference>
<dbReference type="Proteomes" id="UP000521199">
    <property type="component" value="Unassembled WGS sequence"/>
</dbReference>
<evidence type="ECO:0000256" key="2">
    <source>
        <dbReference type="ARBA" id="ARBA00022372"/>
    </source>
</evidence>
<dbReference type="FunFam" id="3.90.1530.30:FF:000001">
    <property type="entry name" value="Chromosome partitioning protein ParB"/>
    <property type="match status" value="1"/>
</dbReference>
<dbReference type="InterPro" id="IPR003115">
    <property type="entry name" value="ParB_N"/>
</dbReference>
<evidence type="ECO:0000256" key="6">
    <source>
        <dbReference type="SAM" id="MobiDB-lite"/>
    </source>
</evidence>
<dbReference type="Pfam" id="PF23552">
    <property type="entry name" value="ParB_C"/>
    <property type="match status" value="1"/>
</dbReference>
<dbReference type="GO" id="GO:0003677">
    <property type="term" value="F:DNA binding"/>
    <property type="evidence" value="ECO:0007669"/>
    <property type="project" value="UniProtKB-KW"/>
</dbReference>
<dbReference type="SUPFAM" id="SSF109709">
    <property type="entry name" value="KorB DNA-binding domain-like"/>
    <property type="match status" value="1"/>
</dbReference>
<keyword evidence="4" id="KW-0238">DNA-binding</keyword>
<accession>A0A7W8D4S8</accession>
<comment type="function">
    <text evidence="5">Involved in chromosome partition. Localize to both poles of the predivisional cell following completion of DNA replication. Binds to the DNA origin of replication.</text>
</comment>
<feature type="region of interest" description="Disordered" evidence="6">
    <location>
        <begin position="15"/>
        <end position="34"/>
    </location>
</feature>
<keyword evidence="9" id="KW-1185">Reference proteome</keyword>
<evidence type="ECO:0000313" key="9">
    <source>
        <dbReference type="Proteomes" id="UP000521199"/>
    </source>
</evidence>
<dbReference type="GO" id="GO:0005694">
    <property type="term" value="C:chromosome"/>
    <property type="evidence" value="ECO:0007669"/>
    <property type="project" value="TreeGrafter"/>
</dbReference>
<feature type="domain" description="ParB-like N-terminal" evidence="7">
    <location>
        <begin position="34"/>
        <end position="124"/>
    </location>
</feature>
<dbReference type="PANTHER" id="PTHR33375">
    <property type="entry name" value="CHROMOSOME-PARTITIONING PROTEIN PARB-RELATED"/>
    <property type="match status" value="1"/>
</dbReference>
<keyword evidence="3" id="KW-0159">Chromosome partition</keyword>
<reference evidence="8 9" key="1">
    <citation type="submission" date="2020-08" db="EMBL/GenBank/DDBJ databases">
        <title>Genomic Encyclopedia of Type Strains, Phase IV (KMG-IV): sequencing the most valuable type-strain genomes for metagenomic binning, comparative biology and taxonomic classification.</title>
        <authorList>
            <person name="Goeker M."/>
        </authorList>
    </citation>
    <scope>NUCLEOTIDE SEQUENCE [LARGE SCALE GENOMIC DNA]</scope>
    <source>
        <strain evidence="8 9">DSM 24163</strain>
    </source>
</reference>
<dbReference type="SMART" id="SM00470">
    <property type="entry name" value="ParB"/>
    <property type="match status" value="1"/>
</dbReference>
<evidence type="ECO:0000259" key="7">
    <source>
        <dbReference type="SMART" id="SM00470"/>
    </source>
</evidence>
<name>A0A7W8D4S8_9GAMM</name>
<comment type="caution">
    <text evidence="8">The sequence shown here is derived from an EMBL/GenBank/DDBJ whole genome shotgun (WGS) entry which is preliminary data.</text>
</comment>
<dbReference type="RefSeq" id="WP_183960430.1">
    <property type="nucleotide sequence ID" value="NZ_JACHHP010000002.1"/>
</dbReference>
<dbReference type="Gene3D" id="1.10.10.2830">
    <property type="match status" value="1"/>
</dbReference>
<dbReference type="EMBL" id="JACHHP010000002">
    <property type="protein sequence ID" value="MBB5207919.1"/>
    <property type="molecule type" value="Genomic_DNA"/>
</dbReference>
<dbReference type="CDD" id="cd16393">
    <property type="entry name" value="SPO0J_N"/>
    <property type="match status" value="1"/>
</dbReference>
<dbReference type="AlphaFoldDB" id="A0A7W8D4S8"/>
<dbReference type="Pfam" id="PF02195">
    <property type="entry name" value="ParB_N"/>
    <property type="match status" value="1"/>
</dbReference>
<evidence type="ECO:0000256" key="3">
    <source>
        <dbReference type="ARBA" id="ARBA00022829"/>
    </source>
</evidence>
<dbReference type="InterPro" id="IPR036086">
    <property type="entry name" value="ParB/Sulfiredoxin_sf"/>
</dbReference>
<dbReference type="SUPFAM" id="SSF110849">
    <property type="entry name" value="ParB/Sulfiredoxin"/>
    <property type="match status" value="1"/>
</dbReference>